<dbReference type="PANTHER" id="PTHR38469">
    <property type="entry name" value="PERIPLASMIC PEPTIDASE SUBFAMILY S1B"/>
    <property type="match status" value="1"/>
</dbReference>
<protein>
    <recommendedName>
        <fullName evidence="7">Dipeptidyl-peptidase</fullName>
        <ecNumber evidence="7">3.4.14.-</ecNumber>
    </recommendedName>
</protein>
<evidence type="ECO:0000256" key="2">
    <source>
        <dbReference type="ARBA" id="ARBA00022438"/>
    </source>
</evidence>
<dbReference type="PANTHER" id="PTHR38469:SF1">
    <property type="entry name" value="PERIPLASMIC PEPTIDASE SUBFAMILY S1B"/>
    <property type="match status" value="1"/>
</dbReference>
<reference evidence="9" key="1">
    <citation type="journal article" date="2019" name="Int. J. Syst. Evol. Microbiol.">
        <title>The Global Catalogue of Microorganisms (GCM) 10K type strain sequencing project: providing services to taxonomists for standard genome sequencing and annotation.</title>
        <authorList>
            <consortium name="The Broad Institute Genomics Platform"/>
            <consortium name="The Broad Institute Genome Sequencing Center for Infectious Disease"/>
            <person name="Wu L."/>
            <person name="Ma J."/>
        </authorList>
    </citation>
    <scope>NUCLEOTIDE SEQUENCE [LARGE SCALE GENOMIC DNA]</scope>
    <source>
        <strain evidence="9">JCM 31921</strain>
    </source>
</reference>
<dbReference type="Proteomes" id="UP001501410">
    <property type="component" value="Unassembled WGS sequence"/>
</dbReference>
<keyword evidence="3 7" id="KW-0645">Protease</keyword>
<evidence type="ECO:0000256" key="4">
    <source>
        <dbReference type="ARBA" id="ARBA00022729"/>
    </source>
</evidence>
<comment type="similarity">
    <text evidence="1 7">Belongs to the peptidase S46 family.</text>
</comment>
<accession>A0ABP8MLU9</accession>
<dbReference type="InterPro" id="IPR043504">
    <property type="entry name" value="Peptidase_S1_PA_chymotrypsin"/>
</dbReference>
<keyword evidence="2 7" id="KW-0031">Aminopeptidase</keyword>
<comment type="caution">
    <text evidence="8">The sequence shown here is derived from an EMBL/GenBank/DDBJ whole genome shotgun (WGS) entry which is preliminary data.</text>
</comment>
<evidence type="ECO:0000256" key="6">
    <source>
        <dbReference type="ARBA" id="ARBA00022825"/>
    </source>
</evidence>
<sequence>MINLFSMFLARKSRLLRFSITAFAAFSISSSAIARKGMPVPATLSKIQKEMIAEGLDIPVSKLYNTRGTGLNNAVVLFGKGCTGEVISSEGLLLTNHHCGYGTVQGLASVGADYFADGFWAKNRNEEIPCPGLTVTFIRSMEDVTSRVLANIPLEMNEKARDSMIQIRIKALENGYRYTSKKDAQIRSFANGNQYWVMITDTYKDIRLVGFPPNGIGQFGGDTDNWSWPRHTGDFSMFRIYAGADNKPAAYSAENKPYHTADFFTINTNGYKEGDFTMVYGFPAQTQEYVSSMQLAQVVNIVDPIRIEARTRRLDIWTKHMSADRKVFLQYTSKRAGVANGWKKWQGEVRGLKLNNVVALKQREENIFQSWANTDSSAAFARDLLARMQVISASSDAALAASEHMREDVLGIELIAQGAELDRVLKLIQSMTGTSAARLNDTLAFISAASEGFYKNYDAATDKEVFAALMPLFMEKASAYVPEYFRTELARFGGSYEMWADYVFGSSAASDPVKMKGLLASGNIRAITEDPAWKLYAAIMHLKNEKVAAKLNAYNDSMVRFNRLYMKAQMMQHPELNLMPDANFTLRLAFGHVKGLDPDGDAGYSFQTDLDGAVAKNNPEVAEFKMPARLLELYREKDYGKYAVNGTVPLAFIADNHTSGGNSGSPVLNARGELIGTNFDRVWEGTMSDYYFDPRWCRNITLDIRYTLFIIDKFGGAGWLLNEMKFAPAPSR</sequence>
<keyword evidence="5 7" id="KW-0378">Hydrolase</keyword>
<keyword evidence="6 7" id="KW-0720">Serine protease</keyword>
<keyword evidence="4 7" id="KW-0732">Signal</keyword>
<evidence type="ECO:0000256" key="5">
    <source>
        <dbReference type="ARBA" id="ARBA00022801"/>
    </source>
</evidence>
<dbReference type="EMBL" id="BAABEZ010000004">
    <property type="protein sequence ID" value="GAA4451284.1"/>
    <property type="molecule type" value="Genomic_DNA"/>
</dbReference>
<dbReference type="InterPro" id="IPR019500">
    <property type="entry name" value="Pep_S46"/>
</dbReference>
<dbReference type="EC" id="3.4.14.-" evidence="7"/>
<keyword evidence="9" id="KW-1185">Reference proteome</keyword>
<evidence type="ECO:0000313" key="8">
    <source>
        <dbReference type="EMBL" id="GAA4451284.1"/>
    </source>
</evidence>
<proteinExistence type="inferred from homology"/>
<dbReference type="InterPro" id="IPR009003">
    <property type="entry name" value="Peptidase_S1_PA"/>
</dbReference>
<name>A0ABP8MLU9_9BACT</name>
<evidence type="ECO:0000256" key="3">
    <source>
        <dbReference type="ARBA" id="ARBA00022670"/>
    </source>
</evidence>
<organism evidence="8 9">
    <name type="scientific">Rurimicrobium arvi</name>
    <dbReference type="NCBI Taxonomy" id="2049916"/>
    <lineage>
        <taxon>Bacteria</taxon>
        <taxon>Pseudomonadati</taxon>
        <taxon>Bacteroidota</taxon>
        <taxon>Chitinophagia</taxon>
        <taxon>Chitinophagales</taxon>
        <taxon>Chitinophagaceae</taxon>
        <taxon>Rurimicrobium</taxon>
    </lineage>
</organism>
<dbReference type="Gene3D" id="2.40.10.10">
    <property type="entry name" value="Trypsin-like serine proteases"/>
    <property type="match status" value="1"/>
</dbReference>
<feature type="signal peptide" evidence="7">
    <location>
        <begin position="1"/>
        <end position="24"/>
    </location>
</feature>
<evidence type="ECO:0000313" key="9">
    <source>
        <dbReference type="Proteomes" id="UP001501410"/>
    </source>
</evidence>
<dbReference type="Pfam" id="PF10459">
    <property type="entry name" value="Peptidase_S46"/>
    <property type="match status" value="1"/>
</dbReference>
<evidence type="ECO:0000256" key="1">
    <source>
        <dbReference type="ARBA" id="ARBA00010491"/>
    </source>
</evidence>
<dbReference type="SUPFAM" id="SSF50494">
    <property type="entry name" value="Trypsin-like serine proteases"/>
    <property type="match status" value="1"/>
</dbReference>
<comment type="function">
    <text evidence="7">Catalyzes the removal of dipeptides from the N-terminus of oligopeptides.</text>
</comment>
<gene>
    <name evidence="8" type="ORF">GCM10023092_08660</name>
</gene>
<feature type="chain" id="PRO_5044966572" description="Dipeptidyl-peptidase" evidence="7">
    <location>
        <begin position="25"/>
        <end position="732"/>
    </location>
</feature>
<evidence type="ECO:0000256" key="7">
    <source>
        <dbReference type="RuleBase" id="RU366067"/>
    </source>
</evidence>